<evidence type="ECO:0000313" key="6">
    <source>
        <dbReference type="Proteomes" id="UP000239197"/>
    </source>
</evidence>
<dbReference type="CDD" id="cd04301">
    <property type="entry name" value="NAT_SF"/>
    <property type="match status" value="1"/>
</dbReference>
<dbReference type="KEGG" id="rox:BV494_24365"/>
<comment type="similarity">
    <text evidence="3">Belongs to the acetyltransferase family. RimJ subfamily.</text>
</comment>
<geneLocation type="plasmid" evidence="5 6">
    <name>unnamed2</name>
</geneLocation>
<dbReference type="AlphaFoldDB" id="A0A2L1UYL2"/>
<keyword evidence="1" id="KW-0808">Transferase</keyword>
<dbReference type="SUPFAM" id="SSF55729">
    <property type="entry name" value="Acyl-CoA N-acyltransferases (Nat)"/>
    <property type="match status" value="1"/>
</dbReference>
<protein>
    <submittedName>
        <fullName evidence="5">GNAT family N-acetyltransferase</fullName>
    </submittedName>
</protein>
<gene>
    <name evidence="5" type="ORF">BV494_24365</name>
</gene>
<keyword evidence="5" id="KW-0614">Plasmid</keyword>
<evidence type="ECO:0000256" key="2">
    <source>
        <dbReference type="ARBA" id="ARBA00023315"/>
    </source>
</evidence>
<dbReference type="InterPro" id="IPR016181">
    <property type="entry name" value="Acyl_CoA_acyltransferase"/>
</dbReference>
<evidence type="ECO:0000256" key="1">
    <source>
        <dbReference type="ARBA" id="ARBA00022679"/>
    </source>
</evidence>
<dbReference type="RefSeq" id="WP_104925369.1">
    <property type="nucleotide sequence ID" value="NZ_CP019064.1"/>
</dbReference>
<dbReference type="GO" id="GO:0008999">
    <property type="term" value="F:protein-N-terminal-alanine acetyltransferase activity"/>
    <property type="evidence" value="ECO:0007669"/>
    <property type="project" value="TreeGrafter"/>
</dbReference>
<keyword evidence="2" id="KW-0012">Acyltransferase</keyword>
<organism evidence="5 6">
    <name type="scientific">Rahnella sikkimica</name>
    <dbReference type="NCBI Taxonomy" id="1805933"/>
    <lineage>
        <taxon>Bacteria</taxon>
        <taxon>Pseudomonadati</taxon>
        <taxon>Pseudomonadota</taxon>
        <taxon>Gammaproteobacteria</taxon>
        <taxon>Enterobacterales</taxon>
        <taxon>Yersiniaceae</taxon>
        <taxon>Rahnella</taxon>
    </lineage>
</organism>
<dbReference type="InterPro" id="IPR000182">
    <property type="entry name" value="GNAT_dom"/>
</dbReference>
<dbReference type="GO" id="GO:0005737">
    <property type="term" value="C:cytoplasm"/>
    <property type="evidence" value="ECO:0007669"/>
    <property type="project" value="TreeGrafter"/>
</dbReference>
<dbReference type="Pfam" id="PF13302">
    <property type="entry name" value="Acetyltransf_3"/>
    <property type="match status" value="1"/>
</dbReference>
<keyword evidence="6" id="KW-1185">Reference proteome</keyword>
<dbReference type="OrthoDB" id="9801669at2"/>
<proteinExistence type="inferred from homology"/>
<name>A0A2L1UYL2_9GAMM</name>
<dbReference type="InterPro" id="IPR051531">
    <property type="entry name" value="N-acetyltransferase"/>
</dbReference>
<evidence type="ECO:0000313" key="5">
    <source>
        <dbReference type="EMBL" id="AVF38039.1"/>
    </source>
</evidence>
<evidence type="ECO:0000259" key="4">
    <source>
        <dbReference type="PROSITE" id="PS51186"/>
    </source>
</evidence>
<evidence type="ECO:0000256" key="3">
    <source>
        <dbReference type="ARBA" id="ARBA00038502"/>
    </source>
</evidence>
<accession>A0A2L1UYL2</accession>
<dbReference type="PANTHER" id="PTHR43792">
    <property type="entry name" value="GNAT FAMILY, PUTATIVE (AFU_ORTHOLOGUE AFUA_3G00765)-RELATED-RELATED"/>
    <property type="match status" value="1"/>
</dbReference>
<reference evidence="6" key="1">
    <citation type="submission" date="2017-01" db="EMBL/GenBank/DDBJ databases">
        <title>Genome sequence of Rouxiella sp. ERMR1:05.</title>
        <authorList>
            <person name="Kumar R."/>
            <person name="Singh D."/>
            <person name="Kumar S."/>
        </authorList>
    </citation>
    <scope>NUCLEOTIDE SEQUENCE [LARGE SCALE GENOMIC DNA]</scope>
    <source>
        <strain evidence="6">ERMR1:05</strain>
        <plasmid evidence="6">unnamed2</plasmid>
    </source>
</reference>
<dbReference type="PANTHER" id="PTHR43792:SF8">
    <property type="entry name" value="[RIBOSOMAL PROTEIN US5]-ALANINE N-ACETYLTRANSFERASE"/>
    <property type="match status" value="1"/>
</dbReference>
<sequence>MKLFSTERTDVYLLTEDLSEKLQQYLITNRSNFAPFEPLRDDQYFTLNNISERIKQSVNEFNERKNLLMVFTIKEEREIVGSINFTNFVYGVFQACHLGFSIDHDHQGKGLMHETLEMAIDYLHEKYELHRVMANHLPDNYRSSKTLQSLGFMKEGYAKSYLKINGVWKDHVLNSLILSE</sequence>
<dbReference type="PROSITE" id="PS51186">
    <property type="entry name" value="GNAT"/>
    <property type="match status" value="1"/>
</dbReference>
<dbReference type="EMBL" id="CP019064">
    <property type="protein sequence ID" value="AVF38039.1"/>
    <property type="molecule type" value="Genomic_DNA"/>
</dbReference>
<dbReference type="Gene3D" id="3.40.630.30">
    <property type="match status" value="1"/>
</dbReference>
<dbReference type="Proteomes" id="UP000239197">
    <property type="component" value="Plasmid unnamed2"/>
</dbReference>
<feature type="domain" description="N-acetyltransferase" evidence="4">
    <location>
        <begin position="31"/>
        <end position="174"/>
    </location>
</feature>